<keyword evidence="7" id="KW-1185">Reference proteome</keyword>
<evidence type="ECO:0000256" key="4">
    <source>
        <dbReference type="ARBA" id="ARBA00022807"/>
    </source>
</evidence>
<evidence type="ECO:0000313" key="6">
    <source>
        <dbReference type="EMBL" id="CAA7196201.1"/>
    </source>
</evidence>
<dbReference type="InterPro" id="IPR051202">
    <property type="entry name" value="Peptidase_C40"/>
</dbReference>
<keyword evidence="3 6" id="KW-0378">Hydrolase</keyword>
<dbReference type="PANTHER" id="PTHR47053:SF1">
    <property type="entry name" value="MUREIN DD-ENDOPEPTIDASE MEPH-RELATED"/>
    <property type="match status" value="1"/>
</dbReference>
<dbReference type="GO" id="GO:0006508">
    <property type="term" value="P:proteolysis"/>
    <property type="evidence" value="ECO:0007669"/>
    <property type="project" value="UniProtKB-KW"/>
</dbReference>
<gene>
    <name evidence="6" type="primary">mepS_1</name>
    <name evidence="6" type="ORF">CHRY9293_02320</name>
</gene>
<evidence type="ECO:0000259" key="5">
    <source>
        <dbReference type="PROSITE" id="PS51935"/>
    </source>
</evidence>
<reference evidence="6 7" key="1">
    <citation type="submission" date="2020-01" db="EMBL/GenBank/DDBJ databases">
        <authorList>
            <person name="Rodrigo-Torres L."/>
            <person name="Arahal R. D."/>
            <person name="Lucena T."/>
        </authorList>
    </citation>
    <scope>NUCLEOTIDE SEQUENCE [LARGE SCALE GENOMIC DNA]</scope>
    <source>
        <strain evidence="6 7">CECT 9293</strain>
    </source>
</reference>
<dbReference type="AlphaFoldDB" id="A0A6N4XCG5"/>
<dbReference type="GO" id="GO:0008234">
    <property type="term" value="F:cysteine-type peptidase activity"/>
    <property type="evidence" value="ECO:0007669"/>
    <property type="project" value="UniProtKB-KW"/>
</dbReference>
<dbReference type="PROSITE" id="PS51935">
    <property type="entry name" value="NLPC_P60"/>
    <property type="match status" value="1"/>
</dbReference>
<dbReference type="InterPro" id="IPR038765">
    <property type="entry name" value="Papain-like_cys_pep_sf"/>
</dbReference>
<dbReference type="Proteomes" id="UP000445144">
    <property type="component" value="Unassembled WGS sequence"/>
</dbReference>
<name>A0A6N4XCG5_9FLAO</name>
<dbReference type="EMBL" id="CACVBR010000020">
    <property type="protein sequence ID" value="CAA7196201.1"/>
    <property type="molecule type" value="Genomic_DNA"/>
</dbReference>
<evidence type="ECO:0000256" key="1">
    <source>
        <dbReference type="ARBA" id="ARBA00007074"/>
    </source>
</evidence>
<accession>A0A6N4XCG5</accession>
<organism evidence="6 7">
    <name type="scientific">Chryseobacterium potabilaquae</name>
    <dbReference type="NCBI Taxonomy" id="2675057"/>
    <lineage>
        <taxon>Bacteria</taxon>
        <taxon>Pseudomonadati</taxon>
        <taxon>Bacteroidota</taxon>
        <taxon>Flavobacteriia</taxon>
        <taxon>Flavobacteriales</taxon>
        <taxon>Weeksellaceae</taxon>
        <taxon>Chryseobacterium group</taxon>
        <taxon>Chryseobacterium</taxon>
    </lineage>
</organism>
<evidence type="ECO:0000256" key="3">
    <source>
        <dbReference type="ARBA" id="ARBA00022801"/>
    </source>
</evidence>
<dbReference type="GO" id="GO:0004180">
    <property type="term" value="F:carboxypeptidase activity"/>
    <property type="evidence" value="ECO:0007669"/>
    <property type="project" value="UniProtKB-KW"/>
</dbReference>
<keyword evidence="4" id="KW-0788">Thiol protease</keyword>
<proteinExistence type="inferred from homology"/>
<dbReference type="PANTHER" id="PTHR47053">
    <property type="entry name" value="MUREIN DD-ENDOPEPTIDASE MEPH-RELATED"/>
    <property type="match status" value="1"/>
</dbReference>
<keyword evidence="2" id="KW-0645">Protease</keyword>
<sequence>MCIISYWKNQTDMKMRVLNKKIKVKQLSLVLATSLFMISCGSTENVSSRKNTGTKTVAKSENLRILESNFDGRVSKSMSDILKDAEKYIGTPYKFGGNTSSGFDCSGFTVKVFQENDYQLPRRSLDQAATGKKIDIKEVKPGDLLFFATAGGSRVSHVGIVHDIGSNGEIKFIHASTSKGVMISSLNEKYWNKAYLHAQRVL</sequence>
<keyword evidence="6" id="KW-0121">Carboxypeptidase</keyword>
<evidence type="ECO:0000313" key="7">
    <source>
        <dbReference type="Proteomes" id="UP000445144"/>
    </source>
</evidence>
<dbReference type="EC" id="3.4.-.-" evidence="6"/>
<dbReference type="SUPFAM" id="SSF54001">
    <property type="entry name" value="Cysteine proteinases"/>
    <property type="match status" value="1"/>
</dbReference>
<protein>
    <submittedName>
        <fullName evidence="6">Murein DD-endopeptidase MepS/Murein LD-carboxypeptidase</fullName>
        <ecNumber evidence="6">3.4.-.-</ecNumber>
    </submittedName>
</protein>
<comment type="similarity">
    <text evidence="1">Belongs to the peptidase C40 family.</text>
</comment>
<evidence type="ECO:0000256" key="2">
    <source>
        <dbReference type="ARBA" id="ARBA00022670"/>
    </source>
</evidence>
<dbReference type="Pfam" id="PF00877">
    <property type="entry name" value="NLPC_P60"/>
    <property type="match status" value="1"/>
</dbReference>
<dbReference type="Gene3D" id="3.90.1720.10">
    <property type="entry name" value="endopeptidase domain like (from Nostoc punctiforme)"/>
    <property type="match status" value="1"/>
</dbReference>
<feature type="domain" description="NlpC/P60" evidence="5">
    <location>
        <begin position="75"/>
        <end position="202"/>
    </location>
</feature>
<dbReference type="InterPro" id="IPR000064">
    <property type="entry name" value="NLP_P60_dom"/>
</dbReference>